<dbReference type="Pfam" id="PF00753">
    <property type="entry name" value="Lactamase_B"/>
    <property type="match status" value="1"/>
</dbReference>
<dbReference type="InterPro" id="IPR036866">
    <property type="entry name" value="RibonucZ/Hydroxyglut_hydro"/>
</dbReference>
<organism evidence="5 6">
    <name type="scientific">Paenibacillus protaetiae</name>
    <dbReference type="NCBI Taxonomy" id="2509456"/>
    <lineage>
        <taxon>Bacteria</taxon>
        <taxon>Bacillati</taxon>
        <taxon>Bacillota</taxon>
        <taxon>Bacilli</taxon>
        <taxon>Bacillales</taxon>
        <taxon>Paenibacillaceae</taxon>
        <taxon>Paenibacillus</taxon>
    </lineage>
</organism>
<evidence type="ECO:0000259" key="4">
    <source>
        <dbReference type="SMART" id="SM00849"/>
    </source>
</evidence>
<dbReference type="SMART" id="SM00849">
    <property type="entry name" value="Lactamase_B"/>
    <property type="match status" value="1"/>
</dbReference>
<dbReference type="CDD" id="cd07725">
    <property type="entry name" value="TTHA1429-like_MBL-fold"/>
    <property type="match status" value="1"/>
</dbReference>
<accession>A0A4P6F503</accession>
<dbReference type="KEGG" id="pprt:ET464_00710"/>
<dbReference type="InterPro" id="IPR050662">
    <property type="entry name" value="Sec-metab_biosynth-thioest"/>
</dbReference>
<dbReference type="AlphaFoldDB" id="A0A4P6F503"/>
<keyword evidence="5" id="KW-0378">Hydrolase</keyword>
<name>A0A4P6F503_9BACL</name>
<dbReference type="Gene3D" id="3.60.15.10">
    <property type="entry name" value="Ribonuclease Z/Hydroxyacylglutathione hydrolase-like"/>
    <property type="match status" value="1"/>
</dbReference>
<dbReference type="InterPro" id="IPR036388">
    <property type="entry name" value="WH-like_DNA-bd_sf"/>
</dbReference>
<dbReference type="OrthoDB" id="9761531at2"/>
<dbReference type="EMBL" id="CP035492">
    <property type="protein sequence ID" value="QAY68277.1"/>
    <property type="molecule type" value="Genomic_DNA"/>
</dbReference>
<dbReference type="SUPFAM" id="SSF56281">
    <property type="entry name" value="Metallo-hydrolase/oxidoreductase"/>
    <property type="match status" value="1"/>
</dbReference>
<proteinExistence type="predicted"/>
<feature type="domain" description="Metallo-beta-lactamase" evidence="4">
    <location>
        <begin position="19"/>
        <end position="232"/>
    </location>
</feature>
<dbReference type="Proteomes" id="UP000293568">
    <property type="component" value="Chromosome"/>
</dbReference>
<dbReference type="GO" id="GO:0016787">
    <property type="term" value="F:hydrolase activity"/>
    <property type="evidence" value="ECO:0007669"/>
    <property type="project" value="UniProtKB-KW"/>
</dbReference>
<dbReference type="InterPro" id="IPR048933">
    <property type="entry name" value="B_lactamase-like_C"/>
</dbReference>
<gene>
    <name evidence="5" type="ORF">ET464_00710</name>
</gene>
<comment type="function">
    <text evidence="2">Counteracts the endogenous Pycsar antiviral defense system. Phosphodiesterase that enables metal-dependent hydrolysis of host cyclic nucleotide Pycsar defense signals such as cCMP and cUMP.</text>
</comment>
<comment type="catalytic activity">
    <reaction evidence="1">
        <text>3',5'-cyclic CMP + H2O = CMP + H(+)</text>
        <dbReference type="Rhea" id="RHEA:72675"/>
        <dbReference type="ChEBI" id="CHEBI:15377"/>
        <dbReference type="ChEBI" id="CHEBI:15378"/>
        <dbReference type="ChEBI" id="CHEBI:58003"/>
        <dbReference type="ChEBI" id="CHEBI:60377"/>
    </reaction>
    <physiologicalReaction direction="left-to-right" evidence="1">
        <dbReference type="Rhea" id="RHEA:72676"/>
    </physiologicalReaction>
</comment>
<dbReference type="Gene3D" id="1.10.10.10">
    <property type="entry name" value="Winged helix-like DNA-binding domain superfamily/Winged helix DNA-binding domain"/>
    <property type="match status" value="1"/>
</dbReference>
<dbReference type="PANTHER" id="PTHR23131:SF4">
    <property type="entry name" value="METALLO-BETA-LACTAMASE SUPERFAMILY POTEIN"/>
    <property type="match status" value="1"/>
</dbReference>
<evidence type="ECO:0000313" key="6">
    <source>
        <dbReference type="Proteomes" id="UP000293568"/>
    </source>
</evidence>
<dbReference type="InterPro" id="IPR001279">
    <property type="entry name" value="Metallo-B-lactamas"/>
</dbReference>
<sequence length="320" mass="36015">MWEDGWIQVKVPLPFSLRWVNSYVLPEQDGYTVIDPGLHTEEAVAAWDEVMSRFGFGYGDIRQIVLTHQHPDHYGLAGYFQKRSGAPVYLTAQAHAYTQRMWGEGGTLAGELAALFREHGMPAELTHSIEQNLESFKPLVSPQPQVTYIQAGQTMAFGGLEWSLIDAPGHARGALVFYNAGRKIALCGDQVMPRITPNVSVVPGEDADPLASFMDSLAGLESLGVKLAFPGHRDPFDGFAKRTAELRQHHERRLAQMLEQLYEPHNGFELCELHFGERLRTNPHNLRFAMAETLAHLYYLEKRGVIARSESENDIVYRRV</sequence>
<dbReference type="Pfam" id="PF21221">
    <property type="entry name" value="B_lactamase-like_C"/>
    <property type="match status" value="1"/>
</dbReference>
<protein>
    <submittedName>
        <fullName evidence="5">MBL fold metallo-hydrolase</fullName>
    </submittedName>
</protein>
<reference evidence="5 6" key="1">
    <citation type="submission" date="2019-01" db="EMBL/GenBank/DDBJ databases">
        <title>Genome sequencing of strain FW100M-2.</title>
        <authorList>
            <person name="Heo J."/>
            <person name="Kim S.-J."/>
            <person name="Kim J.-S."/>
            <person name="Hong S.-B."/>
            <person name="Kwon S.-W."/>
        </authorList>
    </citation>
    <scope>NUCLEOTIDE SEQUENCE [LARGE SCALE GENOMIC DNA]</scope>
    <source>
        <strain evidence="5 6">FW100M-2</strain>
    </source>
</reference>
<keyword evidence="6" id="KW-1185">Reference proteome</keyword>
<evidence type="ECO:0000256" key="3">
    <source>
        <dbReference type="ARBA" id="ARBA00048505"/>
    </source>
</evidence>
<evidence type="ECO:0000256" key="1">
    <source>
        <dbReference type="ARBA" id="ARBA00034221"/>
    </source>
</evidence>
<evidence type="ECO:0000256" key="2">
    <source>
        <dbReference type="ARBA" id="ARBA00034301"/>
    </source>
</evidence>
<comment type="catalytic activity">
    <reaction evidence="3">
        <text>3',5'-cyclic UMP + H2O = UMP + H(+)</text>
        <dbReference type="Rhea" id="RHEA:70575"/>
        <dbReference type="ChEBI" id="CHEBI:15377"/>
        <dbReference type="ChEBI" id="CHEBI:15378"/>
        <dbReference type="ChEBI" id="CHEBI:57865"/>
        <dbReference type="ChEBI" id="CHEBI:184387"/>
    </reaction>
    <physiologicalReaction direction="left-to-right" evidence="3">
        <dbReference type="Rhea" id="RHEA:70576"/>
    </physiologicalReaction>
</comment>
<evidence type="ECO:0000313" key="5">
    <source>
        <dbReference type="EMBL" id="QAY68277.1"/>
    </source>
</evidence>
<dbReference type="PANTHER" id="PTHR23131">
    <property type="entry name" value="ENDORIBONUCLEASE LACTB2"/>
    <property type="match status" value="1"/>
</dbReference>